<dbReference type="Proteomes" id="UP000717328">
    <property type="component" value="Unassembled WGS sequence"/>
</dbReference>
<dbReference type="EMBL" id="JABCKI010007093">
    <property type="protein sequence ID" value="KAG5633768.1"/>
    <property type="molecule type" value="Genomic_DNA"/>
</dbReference>
<proteinExistence type="predicted"/>
<name>A0A9P7FPC0_9AGAR</name>
<organism evidence="1 2">
    <name type="scientific">Sphagnurus paluster</name>
    <dbReference type="NCBI Taxonomy" id="117069"/>
    <lineage>
        <taxon>Eukaryota</taxon>
        <taxon>Fungi</taxon>
        <taxon>Dikarya</taxon>
        <taxon>Basidiomycota</taxon>
        <taxon>Agaricomycotina</taxon>
        <taxon>Agaricomycetes</taxon>
        <taxon>Agaricomycetidae</taxon>
        <taxon>Agaricales</taxon>
        <taxon>Tricholomatineae</taxon>
        <taxon>Lyophyllaceae</taxon>
        <taxon>Sphagnurus</taxon>
    </lineage>
</organism>
<evidence type="ECO:0000313" key="2">
    <source>
        <dbReference type="Proteomes" id="UP000717328"/>
    </source>
</evidence>
<dbReference type="AlphaFoldDB" id="A0A9P7FPC0"/>
<accession>A0A9P7FPC0</accession>
<reference evidence="1" key="2">
    <citation type="submission" date="2021-10" db="EMBL/GenBank/DDBJ databases">
        <title>Phylogenomics reveals ancestral predisposition of the termite-cultivated fungus Termitomyces towards a domesticated lifestyle.</title>
        <authorList>
            <person name="Auxier B."/>
            <person name="Grum-Grzhimaylo A."/>
            <person name="Cardenas M.E."/>
            <person name="Lodge J.D."/>
            <person name="Laessoe T."/>
            <person name="Pedersen O."/>
            <person name="Smith M.E."/>
            <person name="Kuyper T.W."/>
            <person name="Franco-Molano E.A."/>
            <person name="Baroni T.J."/>
            <person name="Aanen D.K."/>
        </authorList>
    </citation>
    <scope>NUCLEOTIDE SEQUENCE</scope>
    <source>
        <strain evidence="1">D49</strain>
    </source>
</reference>
<sequence>MAWPTPPTRTPSIQPSSTLSIPSRCYTTMDYLSSTSPVSAAFASANSVPAEVQDHQILQQGEKPLVHQHPHPPPPGLIPHKQQLRLQILLPQGPRTSSIPPTVLLLMNLRRKDMDSGKASLASKVSPLLVILMAQKPLATDAADLTTYFFVKEWSCLHTGLYTQFYASLSDTALAHPPKIYDPELDIGNVYIHQVVSATVTTPVTSRI</sequence>
<evidence type="ECO:0000313" key="1">
    <source>
        <dbReference type="EMBL" id="KAG5633768.1"/>
    </source>
</evidence>
<comment type="caution">
    <text evidence="1">The sequence shown here is derived from an EMBL/GenBank/DDBJ whole genome shotgun (WGS) entry which is preliminary data.</text>
</comment>
<gene>
    <name evidence="1" type="ORF">H0H81_005426</name>
</gene>
<reference evidence="1" key="1">
    <citation type="submission" date="2021-02" db="EMBL/GenBank/DDBJ databases">
        <authorList>
            <person name="Nieuwenhuis M."/>
            <person name="Van De Peppel L.J.J."/>
        </authorList>
    </citation>
    <scope>NUCLEOTIDE SEQUENCE</scope>
    <source>
        <strain evidence="1">D49</strain>
    </source>
</reference>
<keyword evidence="2" id="KW-1185">Reference proteome</keyword>
<feature type="non-terminal residue" evidence="1">
    <location>
        <position position="208"/>
    </location>
</feature>
<protein>
    <submittedName>
        <fullName evidence="1">Uncharacterized protein</fullName>
    </submittedName>
</protein>